<evidence type="ECO:0000256" key="4">
    <source>
        <dbReference type="ARBA" id="ARBA00023163"/>
    </source>
</evidence>
<reference evidence="10" key="1">
    <citation type="submission" date="2021-02" db="EMBL/GenBank/DDBJ databases">
        <authorList>
            <person name="Nowell W R."/>
        </authorList>
    </citation>
    <scope>NUCLEOTIDE SEQUENCE</scope>
</reference>
<feature type="region of interest" description="Disordered" evidence="7">
    <location>
        <begin position="403"/>
        <end position="456"/>
    </location>
</feature>
<feature type="compositionally biased region" description="Basic and acidic residues" evidence="7">
    <location>
        <begin position="1490"/>
        <end position="1503"/>
    </location>
</feature>
<dbReference type="InterPro" id="IPR052412">
    <property type="entry name" value="CC-Dev_Transcription_Reg"/>
</dbReference>
<dbReference type="SUPFAM" id="SSF47095">
    <property type="entry name" value="HMG-box"/>
    <property type="match status" value="1"/>
</dbReference>
<dbReference type="OrthoDB" id="10051111at2759"/>
<keyword evidence="4" id="KW-0804">Transcription</keyword>
<keyword evidence="13" id="KW-1185">Reference proteome</keyword>
<evidence type="ECO:0000259" key="8">
    <source>
        <dbReference type="PROSITE" id="PS50118"/>
    </source>
</evidence>
<evidence type="ECO:0000313" key="13">
    <source>
        <dbReference type="Proteomes" id="UP000663829"/>
    </source>
</evidence>
<feature type="region of interest" description="Disordered" evidence="7">
    <location>
        <begin position="365"/>
        <end position="389"/>
    </location>
</feature>
<evidence type="ECO:0000256" key="2">
    <source>
        <dbReference type="ARBA" id="ARBA00023015"/>
    </source>
</evidence>
<feature type="region of interest" description="Disordered" evidence="7">
    <location>
        <begin position="1443"/>
        <end position="1509"/>
    </location>
</feature>
<evidence type="ECO:0000256" key="6">
    <source>
        <dbReference type="PROSITE-ProRule" id="PRU00267"/>
    </source>
</evidence>
<feature type="compositionally biased region" description="Basic and acidic residues" evidence="7">
    <location>
        <begin position="1085"/>
        <end position="1095"/>
    </location>
</feature>
<feature type="compositionally biased region" description="Polar residues" evidence="7">
    <location>
        <begin position="1258"/>
        <end position="1275"/>
    </location>
</feature>
<dbReference type="Proteomes" id="UP000681722">
    <property type="component" value="Unassembled WGS sequence"/>
</dbReference>
<feature type="compositionally biased region" description="Low complexity" evidence="7">
    <location>
        <begin position="1311"/>
        <end position="1326"/>
    </location>
</feature>
<feature type="region of interest" description="Disordered" evidence="7">
    <location>
        <begin position="1085"/>
        <end position="1118"/>
    </location>
</feature>
<organism evidence="10 13">
    <name type="scientific">Didymodactylos carnosus</name>
    <dbReference type="NCBI Taxonomy" id="1234261"/>
    <lineage>
        <taxon>Eukaryota</taxon>
        <taxon>Metazoa</taxon>
        <taxon>Spiralia</taxon>
        <taxon>Gnathifera</taxon>
        <taxon>Rotifera</taxon>
        <taxon>Eurotatoria</taxon>
        <taxon>Bdelloidea</taxon>
        <taxon>Philodinida</taxon>
        <taxon>Philodinidae</taxon>
        <taxon>Didymodactylos</taxon>
    </lineage>
</organism>
<dbReference type="Gene3D" id="1.10.30.10">
    <property type="entry name" value="High mobility group box domain"/>
    <property type="match status" value="1"/>
</dbReference>
<evidence type="ECO:0000313" key="9">
    <source>
        <dbReference type="EMBL" id="CAF0756888.1"/>
    </source>
</evidence>
<keyword evidence="2" id="KW-0805">Transcription regulation</keyword>
<evidence type="ECO:0000256" key="3">
    <source>
        <dbReference type="ARBA" id="ARBA00023125"/>
    </source>
</evidence>
<feature type="compositionally biased region" description="Low complexity" evidence="7">
    <location>
        <begin position="778"/>
        <end position="798"/>
    </location>
</feature>
<feature type="region of interest" description="Disordered" evidence="7">
    <location>
        <begin position="687"/>
        <end position="729"/>
    </location>
</feature>
<dbReference type="InterPro" id="IPR009071">
    <property type="entry name" value="HMG_box_dom"/>
</dbReference>
<dbReference type="EMBL" id="CAJOBA010000487">
    <property type="protein sequence ID" value="CAF3536189.1"/>
    <property type="molecule type" value="Genomic_DNA"/>
</dbReference>
<protein>
    <recommendedName>
        <fullName evidence="8">HMG box domain-containing protein</fullName>
    </recommendedName>
</protein>
<feature type="compositionally biased region" description="Polar residues" evidence="7">
    <location>
        <begin position="1098"/>
        <end position="1118"/>
    </location>
</feature>
<feature type="compositionally biased region" description="Polar residues" evidence="7">
    <location>
        <begin position="1327"/>
        <end position="1336"/>
    </location>
</feature>
<feature type="compositionally biased region" description="Polar residues" evidence="7">
    <location>
        <begin position="915"/>
        <end position="927"/>
    </location>
</feature>
<dbReference type="EMBL" id="CAJNOQ010001161">
    <property type="protein sequence ID" value="CAF0873010.1"/>
    <property type="molecule type" value="Genomic_DNA"/>
</dbReference>
<name>A0A813XA97_9BILA</name>
<keyword evidence="3 6" id="KW-0238">DNA-binding</keyword>
<evidence type="ECO:0000313" key="10">
    <source>
        <dbReference type="EMBL" id="CAF0873010.1"/>
    </source>
</evidence>
<dbReference type="PANTHER" id="PTHR13059:SF13">
    <property type="entry name" value="PROTEIN CAPICUA HOMOLOG"/>
    <property type="match status" value="1"/>
</dbReference>
<feature type="compositionally biased region" description="Polar residues" evidence="7">
    <location>
        <begin position="445"/>
        <end position="456"/>
    </location>
</feature>
<dbReference type="SMART" id="SM00398">
    <property type="entry name" value="HMG"/>
    <property type="match status" value="1"/>
</dbReference>
<accession>A0A813XA97</accession>
<dbReference type="PROSITE" id="PS50118">
    <property type="entry name" value="HMG_BOX_2"/>
    <property type="match status" value="1"/>
</dbReference>
<feature type="compositionally biased region" description="Basic and acidic residues" evidence="7">
    <location>
        <begin position="929"/>
        <end position="943"/>
    </location>
</feature>
<feature type="compositionally biased region" description="Basic and acidic residues" evidence="7">
    <location>
        <begin position="81"/>
        <end position="93"/>
    </location>
</feature>
<dbReference type="GO" id="GO:0000981">
    <property type="term" value="F:DNA-binding transcription factor activity, RNA polymerase II-specific"/>
    <property type="evidence" value="ECO:0007669"/>
    <property type="project" value="TreeGrafter"/>
</dbReference>
<keyword evidence="1" id="KW-0597">Phosphoprotein</keyword>
<keyword evidence="5 6" id="KW-0539">Nucleus</keyword>
<feature type="domain" description="HMG box" evidence="8">
    <location>
        <begin position="852"/>
        <end position="920"/>
    </location>
</feature>
<evidence type="ECO:0000256" key="7">
    <source>
        <dbReference type="SAM" id="MobiDB-lite"/>
    </source>
</evidence>
<feature type="region of interest" description="Disordered" evidence="7">
    <location>
        <begin position="909"/>
        <end position="956"/>
    </location>
</feature>
<evidence type="ECO:0000256" key="1">
    <source>
        <dbReference type="ARBA" id="ARBA00022553"/>
    </source>
</evidence>
<dbReference type="Pfam" id="PF16090">
    <property type="entry name" value="DUF4819"/>
    <property type="match status" value="1"/>
</dbReference>
<evidence type="ECO:0000313" key="11">
    <source>
        <dbReference type="EMBL" id="CAF3536189.1"/>
    </source>
</evidence>
<dbReference type="Pfam" id="PF25981">
    <property type="entry name" value="HTH_Cic_C"/>
    <property type="match status" value="1"/>
</dbReference>
<feature type="compositionally biased region" description="Low complexity" evidence="7">
    <location>
        <begin position="1445"/>
        <end position="1489"/>
    </location>
</feature>
<evidence type="ECO:0000313" key="12">
    <source>
        <dbReference type="EMBL" id="CAF3660203.1"/>
    </source>
</evidence>
<proteinExistence type="predicted"/>
<sequence>MLTRNACISSCSSHSNSKQQQQQSQSTLKNSIQITRNTTRKQANEIVENNNLNVDGDEEDYFSTERNKRLKGGGNGSLKRSSIDDNNNHHHEISTNNNRKYNNSCSQLDNISSAQHCSSQHIGLLAHSQRTQSFITTSMTSSQPLKKRWLANHENSVGEFKQSQPTQNGHMITVNNQLPSISCAMSQPSYSELETILFNLKANIDKCNFNDWINQSVLVKKPNSDQIFTYVPGNIYGTNESIITIKTKTPCSQELIQIDLLNVQELFDIILDNLPVYTDLDIGKRVLCKLSTDHTQYYMGIITDKTQQQQFRIKLVDYNNEQIVLLSRQSLRLVLPPWHEEIEIDWNLALELILTRKLSRPVSSSIETKSTTIEDNSRTNNEDLTKTNSNALLPLASTMVYLSSPSGEQPKSSSENSAASIINDSNRTATASRNTTEEDQDELSNGDSGTINLLGSNQQDATDLSTAAALLNNKNFKKGDIIESSNRIRKKFNGKQWRRLCSRDNCPRESQRRGLCSRHLSQKGKGLGGTSSIHLQQALPPPQLLIPHYQHQYHHSVSSSPVSTSQSVRGVYDYFSAMTPRQQHHDQASFNLLNSYPNQQTQVQQLLTTSMSPSLVSPAAAYNLHRGSYSAPHSRTTTPMPPPTTVTLTPLSSSTLFTRVNSNSSTSCLSTNEQQKQQQPRLLFMNDRSPPVQQHSTSLIRDKQLPTSYDDNDEGRRDKDLSGAVNISDNGIGNIVSWTDILPKISIRVDTTKSKIQRQIPVIDPDGEDDDDVFPERSNSSHSNPQQQQSSSSSQQQSTEREQSQNNYNNQGLSTETKLRLTPSPLQQDISRSLRPRNLSSNTNNIHDKSHIRRPMNSFMLFSKEQRPLIHSEQPNRDNRTVSKILGEKWYALTKKDRDKYDLLAKSLRQEHSKQNPNYKWSSGTRKQQPKEQKTSVEQQIEHENEEEENGDMNACENGDEKEAITDAHMRFRIQDKDEEQTHISPSICCSTVPSSQRQQYQLASVLPSFSNISQQNIESPVNDETKSDQNELLTKTAALICRRSARLQCLNNTELQKLTTTANSEISGFESLQNLASICSEIAEREREQQEQEQQRSSLSPVNKNIESDSSSQFSPINKVNVSEIQLPPILQPIPQTACQQNNTTKTNLITTGTKNLINDLHLVDDRFRSPLQFKGTAFRLHQTSSESRVTHSHPSSPSFNQCVPSYGAQLSSSSNQHFSFPSPAIPPPKFQNSHSYSFEHSHSPPTSSTPAIGKRSNPTTSSLPTTRQTSPNGSIDDGNGNEKINDEDVLNLLLEQCRKNKLLEEKLKQLQTGNNGTSTATTSQSPGIESNSVTSTTTKETLILSGQCVSLSVTASGAKQSNSKIFISPFKPTVPLKKQSLADYRRTDDSQQHIQQTQNYNNRSIHVAKKFKEEQQCQQPVFNFCPNALHNRPCQSLYPSVASTTGSNHSSTSSGRSTGYSSGSSSSSSSCSLEATSSYSSRSNSSLSERERKTPPPESIKHPHHKQLQIIHEEQLQQPILAATVLQDGNDDEVSNYLHNLCSNSGDDRCKGGMSISEMLKKQYNSWLSTITDPSVHKLLEEQIKSGAKDFCQQILMRKQCSTSQSPIPTTSNDNLSQMYEQRFYQMSEKNSHECNSSWMLSPSLSSTIQSTDEIHGNLLQPSSQQLLTNSKSTPIETRSSSLRRMKSNKDQQQIIKTHPETAIEDTKTNSHSIKRRKIEITTSVQRPTTRSRSISERMSTEVMVGNNNLTKLKTSNVLTHNEPLSSDHAHFTTDTINLRQRKRKASIMDTPVPLATGTGIVQEQQPPSPTYSQTIITRSTSDYTKQLDEMKNQLINASSLRSVPSTVASSFVSSSTVNSRNQLLARLKVIELLKSHIYPTDAEITAFQLQNSELFPKKRDLNLRIREIRQKVMTAANATKDKEGQ</sequence>
<dbReference type="EMBL" id="CAJNOK010000487">
    <property type="protein sequence ID" value="CAF0756888.1"/>
    <property type="molecule type" value="Genomic_DNA"/>
</dbReference>
<dbReference type="PANTHER" id="PTHR13059">
    <property type="entry name" value="HMG-BOX TRANSCRIPTION FACTOR BBX"/>
    <property type="match status" value="1"/>
</dbReference>
<feature type="compositionally biased region" description="Basic and acidic residues" evidence="7">
    <location>
        <begin position="375"/>
        <end position="385"/>
    </location>
</feature>
<feature type="compositionally biased region" description="Low complexity" evidence="7">
    <location>
        <begin position="365"/>
        <end position="374"/>
    </location>
</feature>
<dbReference type="EMBL" id="CAJOBC010001161">
    <property type="protein sequence ID" value="CAF3660203.1"/>
    <property type="molecule type" value="Genomic_DNA"/>
</dbReference>
<feature type="region of interest" description="Disordered" evidence="7">
    <location>
        <begin position="1"/>
        <end position="33"/>
    </location>
</feature>
<feature type="compositionally biased region" description="Polar residues" evidence="7">
    <location>
        <begin position="1186"/>
        <end position="1205"/>
    </location>
</feature>
<dbReference type="Proteomes" id="UP000677228">
    <property type="component" value="Unassembled WGS sequence"/>
</dbReference>
<dbReference type="Proteomes" id="UP000663829">
    <property type="component" value="Unassembled WGS sequence"/>
</dbReference>
<gene>
    <name evidence="10" type="ORF">GPM918_LOCUS7201</name>
    <name evidence="9" type="ORF">OVA965_LOCUS2332</name>
    <name evidence="12" type="ORF">SRO942_LOCUS7201</name>
    <name evidence="11" type="ORF">TMI583_LOCUS2332</name>
</gene>
<feature type="region of interest" description="Disordered" evidence="7">
    <location>
        <begin position="1311"/>
        <end position="1336"/>
    </location>
</feature>
<dbReference type="InterPro" id="IPR032147">
    <property type="entry name" value="Cic_dom"/>
</dbReference>
<feature type="DNA-binding region" description="HMG box" evidence="6">
    <location>
        <begin position="852"/>
        <end position="920"/>
    </location>
</feature>
<feature type="region of interest" description="Disordered" evidence="7">
    <location>
        <begin position="49"/>
        <end position="99"/>
    </location>
</feature>
<dbReference type="InterPro" id="IPR036910">
    <property type="entry name" value="HMG_box_dom_sf"/>
</dbReference>
<evidence type="ECO:0000256" key="5">
    <source>
        <dbReference type="ARBA" id="ARBA00023242"/>
    </source>
</evidence>
<feature type="region of interest" description="Disordered" evidence="7">
    <location>
        <begin position="1186"/>
        <end position="1285"/>
    </location>
</feature>
<feature type="compositionally biased region" description="Low complexity" evidence="7">
    <location>
        <begin position="9"/>
        <end position="26"/>
    </location>
</feature>
<dbReference type="GO" id="GO:0000977">
    <property type="term" value="F:RNA polymerase II transcription regulatory region sequence-specific DNA binding"/>
    <property type="evidence" value="ECO:0007669"/>
    <property type="project" value="TreeGrafter"/>
</dbReference>
<dbReference type="Pfam" id="PF00505">
    <property type="entry name" value="HMG_box"/>
    <property type="match status" value="1"/>
</dbReference>
<feature type="compositionally biased region" description="Polar residues" evidence="7">
    <location>
        <begin position="691"/>
        <end position="709"/>
    </location>
</feature>
<feature type="compositionally biased region" description="Low complexity" evidence="7">
    <location>
        <begin position="1213"/>
        <end position="1224"/>
    </location>
</feature>
<comment type="caution">
    <text evidence="10">The sequence shown here is derived from an EMBL/GenBank/DDBJ whole genome shotgun (WGS) entry which is preliminary data.</text>
</comment>
<feature type="compositionally biased region" description="Low complexity" evidence="7">
    <location>
        <begin position="831"/>
        <end position="845"/>
    </location>
</feature>
<dbReference type="GO" id="GO:0005634">
    <property type="term" value="C:nucleus"/>
    <property type="evidence" value="ECO:0007669"/>
    <property type="project" value="UniProtKB-UniRule"/>
</dbReference>
<feature type="region of interest" description="Disordered" evidence="7">
    <location>
        <begin position="758"/>
        <end position="854"/>
    </location>
</feature>
<dbReference type="Proteomes" id="UP000682733">
    <property type="component" value="Unassembled WGS sequence"/>
</dbReference>
<feature type="compositionally biased region" description="Low complexity" evidence="7">
    <location>
        <begin position="403"/>
        <end position="426"/>
    </location>
</feature>
<dbReference type="InterPro" id="IPR058606">
    <property type="entry name" value="HTH_Cic_C"/>
</dbReference>